<gene>
    <name evidence="10" type="ORF">PFL1_04520</name>
</gene>
<evidence type="ECO:0000256" key="7">
    <source>
        <dbReference type="ARBA" id="ARBA00023180"/>
    </source>
</evidence>
<accession>A0A061H6Y4</accession>
<dbReference type="GO" id="GO:0030328">
    <property type="term" value="P:prenylcysteine catabolic process"/>
    <property type="evidence" value="ECO:0007669"/>
    <property type="project" value="InterPro"/>
</dbReference>
<evidence type="ECO:0000259" key="9">
    <source>
        <dbReference type="Pfam" id="PF07156"/>
    </source>
</evidence>
<dbReference type="Pfam" id="PF07156">
    <property type="entry name" value="Prenylcys_lyase"/>
    <property type="match status" value="1"/>
</dbReference>
<reference evidence="10 11" key="1">
    <citation type="journal article" date="2013" name="Plant Cell">
        <title>The transition from a phytopathogenic smut ancestor to an anamorphic biocontrol agent deciphered by comparative whole-genome analysis.</title>
        <authorList>
            <person name="Lefebvre F."/>
            <person name="Joly D.L."/>
            <person name="Labbe C."/>
            <person name="Teichmann B."/>
            <person name="Linning R."/>
            <person name="Belzile F."/>
            <person name="Bakkeren G."/>
            <person name="Belanger R.R."/>
        </authorList>
    </citation>
    <scope>NUCLEOTIDE SEQUENCE [LARGE SCALE GENOMIC DNA]</scope>
    <source>
        <strain evidence="10 11">PF-1</strain>
    </source>
</reference>
<dbReference type="GO" id="GO:0030327">
    <property type="term" value="P:prenylated protein catabolic process"/>
    <property type="evidence" value="ECO:0007669"/>
    <property type="project" value="TreeGrafter"/>
</dbReference>
<protein>
    <recommendedName>
        <fullName evidence="9">Prenylcysteine lyase domain-containing protein</fullName>
    </recommendedName>
</protein>
<feature type="chain" id="PRO_5001603390" description="Prenylcysteine lyase domain-containing protein" evidence="8">
    <location>
        <begin position="21"/>
        <end position="660"/>
    </location>
</feature>
<evidence type="ECO:0000256" key="2">
    <source>
        <dbReference type="ARBA" id="ARBA00009967"/>
    </source>
</evidence>
<feature type="signal peptide" evidence="8">
    <location>
        <begin position="1"/>
        <end position="20"/>
    </location>
</feature>
<dbReference type="InterPro" id="IPR017046">
    <property type="entry name" value="Prenylcysteine_Oxase1"/>
</dbReference>
<dbReference type="RefSeq" id="XP_007880237.1">
    <property type="nucleotide sequence ID" value="XM_007882046.1"/>
</dbReference>
<dbReference type="SUPFAM" id="SSF51905">
    <property type="entry name" value="FAD/NAD(P)-binding domain"/>
    <property type="match status" value="1"/>
</dbReference>
<evidence type="ECO:0000256" key="4">
    <source>
        <dbReference type="ARBA" id="ARBA00022729"/>
    </source>
</evidence>
<evidence type="ECO:0000313" key="10">
    <source>
        <dbReference type="EMBL" id="EPQ27775.1"/>
    </source>
</evidence>
<dbReference type="Proteomes" id="UP000053664">
    <property type="component" value="Unassembled WGS sequence"/>
</dbReference>
<sequence>MRYLLGFCTVLAVVLLPVAAHQPFQYPLSDHAQAQQPICPDLDLGGRGRSSDDNKRSLARTRKVAIIGAGPSGSSAAYFLKTAQDRINLLAATRNTTADRIKVTIFERDNRIGGRTAVAYPYDDRRYHPVELGASLYADVNYNMRRAVRQFGLETGAQNGIGGETGVWDGQQFLFRGDISSWWTSAKLFLRYGNSPLAAEKLLKRALASFLRLYSASYLHRPSRDDANATASGFPWKTIASLAHAVNVSQPASVTASQFFTSNGVSTLFVEEMIEALSRVNYAQDTPDLHGFAGLISLALSGATGVRDGNYRVFEQFVERSGARIHLGEAGTVTGLVKFDSLRDAVRSGKITCNDALAYGWTGAEAQQARWWVGTRDGEGELFDAVVVAAPWHDADITLVNTDRRIPRPPYVHLHVTLLATTAKSANPLYFGFGKADDVPATVLTSAESVRRAVAARLAAAAADSGEAPQAHDDAVKSPNLEFLSMNYLRPLRFRNESSDATQSTPAAGAGAGPERAGEYIVKIFSLSPLSDAQLHRLFDASSIGWVHRKQWFSYPLLTPLSTFPRVEVDENLYFPNAFESLASTMETSLVSARNTVGLLLRKWYGDAFVNGPTGDGDGEAECPWTKAEGGFAVEDKDEDQDEETVLNNEEWAGWGCRSG</sequence>
<evidence type="ECO:0000313" key="11">
    <source>
        <dbReference type="Proteomes" id="UP000053664"/>
    </source>
</evidence>
<name>A0A061H6Y4_9BASI</name>
<dbReference type="PANTHER" id="PTHR15944:SF0">
    <property type="entry name" value="PRENYLCYSTEINE LYASE DOMAIN-CONTAINING PROTEIN"/>
    <property type="match status" value="1"/>
</dbReference>
<dbReference type="AlphaFoldDB" id="A0A061H6Y4"/>
<dbReference type="KEGG" id="pfp:PFL1_04520"/>
<feature type="domain" description="Prenylcysteine lyase" evidence="9">
    <location>
        <begin position="179"/>
        <end position="607"/>
    </location>
</feature>
<evidence type="ECO:0000256" key="1">
    <source>
        <dbReference type="ARBA" id="ARBA00001974"/>
    </source>
</evidence>
<proteinExistence type="inferred from homology"/>
<dbReference type="PANTHER" id="PTHR15944">
    <property type="entry name" value="FARNESYLCYSTEINE LYASE"/>
    <property type="match status" value="1"/>
</dbReference>
<evidence type="ECO:0000256" key="3">
    <source>
        <dbReference type="ARBA" id="ARBA00022630"/>
    </source>
</evidence>
<evidence type="ECO:0000256" key="6">
    <source>
        <dbReference type="ARBA" id="ARBA00023002"/>
    </source>
</evidence>
<keyword evidence="4 8" id="KW-0732">Signal</keyword>
<dbReference type="GeneID" id="19318621"/>
<keyword evidence="6" id="KW-0560">Oxidoreductase</keyword>
<dbReference type="GO" id="GO:0001735">
    <property type="term" value="F:prenylcysteine oxidase activity"/>
    <property type="evidence" value="ECO:0007669"/>
    <property type="project" value="InterPro"/>
</dbReference>
<dbReference type="EMBL" id="KE361637">
    <property type="protein sequence ID" value="EPQ27775.1"/>
    <property type="molecule type" value="Genomic_DNA"/>
</dbReference>
<dbReference type="eggNOG" id="ENOG502QSHJ">
    <property type="taxonomic scope" value="Eukaryota"/>
</dbReference>
<comment type="cofactor">
    <cofactor evidence="1">
        <name>FAD</name>
        <dbReference type="ChEBI" id="CHEBI:57692"/>
    </cofactor>
</comment>
<evidence type="ECO:0000256" key="8">
    <source>
        <dbReference type="SAM" id="SignalP"/>
    </source>
</evidence>
<dbReference type="InterPro" id="IPR036188">
    <property type="entry name" value="FAD/NAD-bd_sf"/>
</dbReference>
<keyword evidence="3" id="KW-0285">Flavoprotein</keyword>
<dbReference type="Pfam" id="PF13450">
    <property type="entry name" value="NAD_binding_8"/>
    <property type="match status" value="1"/>
</dbReference>
<keyword evidence="7" id="KW-0325">Glycoprotein</keyword>
<keyword evidence="5" id="KW-0274">FAD</keyword>
<dbReference type="Gene3D" id="3.50.50.60">
    <property type="entry name" value="FAD/NAD(P)-binding domain"/>
    <property type="match status" value="1"/>
</dbReference>
<dbReference type="OrthoDB" id="437369at2759"/>
<dbReference type="InterPro" id="IPR010795">
    <property type="entry name" value="Prenylcys_lyase"/>
</dbReference>
<dbReference type="HOGENOM" id="CLU_021176_0_0_1"/>
<organism evidence="10 11">
    <name type="scientific">Pseudozyma flocculosa PF-1</name>
    <dbReference type="NCBI Taxonomy" id="1277687"/>
    <lineage>
        <taxon>Eukaryota</taxon>
        <taxon>Fungi</taxon>
        <taxon>Dikarya</taxon>
        <taxon>Basidiomycota</taxon>
        <taxon>Ustilaginomycotina</taxon>
        <taxon>Ustilaginomycetes</taxon>
        <taxon>Ustilaginales</taxon>
        <taxon>Ustilaginaceae</taxon>
        <taxon>Pseudozyma</taxon>
    </lineage>
</organism>
<evidence type="ECO:0000256" key="5">
    <source>
        <dbReference type="ARBA" id="ARBA00022827"/>
    </source>
</evidence>
<comment type="similarity">
    <text evidence="2">Belongs to the prenylcysteine oxidase family.</text>
</comment>